<feature type="transmembrane region" description="Helical" evidence="12">
    <location>
        <begin position="490"/>
        <end position="511"/>
    </location>
</feature>
<evidence type="ECO:0000256" key="12">
    <source>
        <dbReference type="SAM" id="Phobius"/>
    </source>
</evidence>
<dbReference type="FunFam" id="2.60.40.10:FF:000142">
    <property type="entry name" value="V-set domain-containing T-cell activation inhibitor 1"/>
    <property type="match status" value="1"/>
</dbReference>
<dbReference type="GO" id="GO:0009897">
    <property type="term" value="C:external side of plasma membrane"/>
    <property type="evidence" value="ECO:0007669"/>
    <property type="project" value="TreeGrafter"/>
</dbReference>
<evidence type="ECO:0000256" key="11">
    <source>
        <dbReference type="SAM" id="MobiDB-lite"/>
    </source>
</evidence>
<dbReference type="GO" id="GO:0071222">
    <property type="term" value="P:cellular response to lipopolysaccharide"/>
    <property type="evidence" value="ECO:0007669"/>
    <property type="project" value="TreeGrafter"/>
</dbReference>
<evidence type="ECO:0000256" key="1">
    <source>
        <dbReference type="ARBA" id="ARBA00004251"/>
    </source>
</evidence>
<dbReference type="GO" id="GO:0042102">
    <property type="term" value="P:positive regulation of T cell proliferation"/>
    <property type="evidence" value="ECO:0007669"/>
    <property type="project" value="TreeGrafter"/>
</dbReference>
<evidence type="ECO:0000256" key="2">
    <source>
        <dbReference type="ARBA" id="ARBA00022475"/>
    </source>
</evidence>
<keyword evidence="2" id="KW-1003">Cell membrane</keyword>
<dbReference type="PANTHER" id="PTHR25466:SF14">
    <property type="entry name" value="BUTYROPHILIN SUBFAMILY 2 MEMBER A2-LIKE-RELATED"/>
    <property type="match status" value="1"/>
</dbReference>
<keyword evidence="15" id="KW-1185">Reference proteome</keyword>
<dbReference type="CDD" id="cd16091">
    <property type="entry name" value="IgV_HHLA2"/>
    <property type="match status" value="1"/>
</dbReference>
<dbReference type="AlphaFoldDB" id="A0AAN8L722"/>
<dbReference type="InterPro" id="IPR007110">
    <property type="entry name" value="Ig-like_dom"/>
</dbReference>
<dbReference type="GO" id="GO:0042130">
    <property type="term" value="P:negative regulation of T cell proliferation"/>
    <property type="evidence" value="ECO:0007669"/>
    <property type="project" value="TreeGrafter"/>
</dbReference>
<dbReference type="SMART" id="SM00406">
    <property type="entry name" value="IGv"/>
    <property type="match status" value="2"/>
</dbReference>
<evidence type="ECO:0000313" key="15">
    <source>
        <dbReference type="Proteomes" id="UP001356427"/>
    </source>
</evidence>
<dbReference type="Gene3D" id="2.60.40.10">
    <property type="entry name" value="Immunoglobulins"/>
    <property type="match status" value="3"/>
</dbReference>
<feature type="transmembrane region" description="Helical" evidence="12">
    <location>
        <begin position="69"/>
        <end position="88"/>
    </location>
</feature>
<evidence type="ECO:0000256" key="6">
    <source>
        <dbReference type="ARBA" id="ARBA00023136"/>
    </source>
</evidence>
<keyword evidence="4" id="KW-0732">Signal</keyword>
<sequence length="524" mass="57665">MYVNDQWKDQVQSLSDSGSLQLHKLTVVHQGIYSCELSTARDTHQVLTYLEITPDKPSDVSDGLSSGSITGITIAAVAAVIIAAVICYRQRGFLPKSKKVTRSSEEGESLSATANSNGQNEKDQSGTPLQNGEEREEAIERQQQEQEMACGLVSMTLRGLVSVVILLWTVTSTDGGDINVTCLFSEDCVLACSFQPGSDEVIYWLKPEDKDLTVHSYYQSTDQLKLQSQRYRGRTALFNDQIPKGNASLLLRGLTLQDQGRYKCYTSTIKGNKESFINMAVEAPVRLVDIQLSDDIITCSSTGIYPEPKLTWSTDPPSDLSFDPGTIQNSTSIKVDDRGLYDITSTKQFIRDRTNICTLTSGTVERTATLKQQDPVQGSPRSEVSIPCSVSQSDLLTFNLTWRFNQIDTILTSTYTKGTSQMYIEDQWKEQVQSLSDSGSLQLHKLTVVHQGIYSCELSTARGTHLVLTYLEITPNKPSDVSDGLSPGSITGITIAAVAAVIIAAVICYLLRGFLPKFRRNTVI</sequence>
<evidence type="ECO:0000256" key="3">
    <source>
        <dbReference type="ARBA" id="ARBA00022692"/>
    </source>
</evidence>
<keyword evidence="10" id="KW-0393">Immunoglobulin domain</keyword>
<dbReference type="GO" id="GO:0007166">
    <property type="term" value="P:cell surface receptor signaling pathway"/>
    <property type="evidence" value="ECO:0007669"/>
    <property type="project" value="TreeGrafter"/>
</dbReference>
<evidence type="ECO:0000256" key="5">
    <source>
        <dbReference type="ARBA" id="ARBA00022989"/>
    </source>
</evidence>
<dbReference type="Proteomes" id="UP001356427">
    <property type="component" value="Unassembled WGS sequence"/>
</dbReference>
<dbReference type="PROSITE" id="PS50835">
    <property type="entry name" value="IG_LIKE"/>
    <property type="match status" value="2"/>
</dbReference>
<comment type="subcellular location">
    <subcellularLocation>
        <location evidence="1">Cell membrane</location>
        <topology evidence="1">Single-pass type I membrane protein</topology>
    </subcellularLocation>
</comment>
<evidence type="ECO:0000256" key="9">
    <source>
        <dbReference type="ARBA" id="ARBA00023180"/>
    </source>
</evidence>
<accession>A0AAN8L722</accession>
<gene>
    <name evidence="14" type="ORF">J4Q44_G00296230</name>
</gene>
<dbReference type="SUPFAM" id="SSF48726">
    <property type="entry name" value="Immunoglobulin"/>
    <property type="match status" value="2"/>
</dbReference>
<dbReference type="InterPro" id="IPR051713">
    <property type="entry name" value="T-cell_Activation_Regulation"/>
</dbReference>
<keyword evidence="7" id="KW-1015">Disulfide bond</keyword>
<keyword evidence="3 12" id="KW-0812">Transmembrane</keyword>
<dbReference type="InterPro" id="IPR013106">
    <property type="entry name" value="Ig_V-set"/>
</dbReference>
<dbReference type="EMBL" id="JAGTTL010000028">
    <property type="protein sequence ID" value="KAK6299590.1"/>
    <property type="molecule type" value="Genomic_DNA"/>
</dbReference>
<dbReference type="InterPro" id="IPR003599">
    <property type="entry name" value="Ig_sub"/>
</dbReference>
<proteinExistence type="predicted"/>
<feature type="domain" description="Ig-like" evidence="13">
    <location>
        <begin position="161"/>
        <end position="282"/>
    </location>
</feature>
<dbReference type="SMART" id="SM00409">
    <property type="entry name" value="IG"/>
    <property type="match status" value="2"/>
</dbReference>
<dbReference type="InterPro" id="IPR036179">
    <property type="entry name" value="Ig-like_dom_sf"/>
</dbReference>
<dbReference type="InterPro" id="IPR013783">
    <property type="entry name" value="Ig-like_fold"/>
</dbReference>
<evidence type="ECO:0000259" key="13">
    <source>
        <dbReference type="PROSITE" id="PS50835"/>
    </source>
</evidence>
<evidence type="ECO:0000256" key="10">
    <source>
        <dbReference type="ARBA" id="ARBA00023319"/>
    </source>
</evidence>
<keyword evidence="5 12" id="KW-1133">Transmembrane helix</keyword>
<feature type="compositionally biased region" description="Polar residues" evidence="11">
    <location>
        <begin position="110"/>
        <end position="130"/>
    </location>
</feature>
<protein>
    <recommendedName>
        <fullName evidence="13">Ig-like domain-containing protein</fullName>
    </recommendedName>
</protein>
<comment type="caution">
    <text evidence="14">The sequence shown here is derived from an EMBL/GenBank/DDBJ whole genome shotgun (WGS) entry which is preliminary data.</text>
</comment>
<evidence type="ECO:0000313" key="14">
    <source>
        <dbReference type="EMBL" id="KAK6299590.1"/>
    </source>
</evidence>
<name>A0AAN8L722_9TELE</name>
<organism evidence="14 15">
    <name type="scientific">Coregonus suidteri</name>
    <dbReference type="NCBI Taxonomy" id="861788"/>
    <lineage>
        <taxon>Eukaryota</taxon>
        <taxon>Metazoa</taxon>
        <taxon>Chordata</taxon>
        <taxon>Craniata</taxon>
        <taxon>Vertebrata</taxon>
        <taxon>Euteleostomi</taxon>
        <taxon>Actinopterygii</taxon>
        <taxon>Neopterygii</taxon>
        <taxon>Teleostei</taxon>
        <taxon>Protacanthopterygii</taxon>
        <taxon>Salmoniformes</taxon>
        <taxon>Salmonidae</taxon>
        <taxon>Coregoninae</taxon>
        <taxon>Coregonus</taxon>
    </lineage>
</organism>
<feature type="region of interest" description="Disordered" evidence="11">
    <location>
        <begin position="98"/>
        <end position="143"/>
    </location>
</feature>
<evidence type="ECO:0000256" key="4">
    <source>
        <dbReference type="ARBA" id="ARBA00022729"/>
    </source>
</evidence>
<keyword evidence="8" id="KW-0675">Receptor</keyword>
<dbReference type="Pfam" id="PF07686">
    <property type="entry name" value="V-set"/>
    <property type="match status" value="1"/>
</dbReference>
<feature type="domain" description="Ig-like" evidence="13">
    <location>
        <begin position="377"/>
        <end position="474"/>
    </location>
</feature>
<feature type="transmembrane region" description="Helical" evidence="12">
    <location>
        <begin position="149"/>
        <end position="170"/>
    </location>
</feature>
<keyword evidence="6 12" id="KW-0472">Membrane</keyword>
<evidence type="ECO:0000256" key="8">
    <source>
        <dbReference type="ARBA" id="ARBA00023170"/>
    </source>
</evidence>
<dbReference type="GO" id="GO:0031295">
    <property type="term" value="P:T cell costimulation"/>
    <property type="evidence" value="ECO:0007669"/>
    <property type="project" value="TreeGrafter"/>
</dbReference>
<dbReference type="GO" id="GO:0006955">
    <property type="term" value="P:immune response"/>
    <property type="evidence" value="ECO:0007669"/>
    <property type="project" value="TreeGrafter"/>
</dbReference>
<dbReference type="PANTHER" id="PTHR25466">
    <property type="entry name" value="T-LYMPHOCYTE ACTIVATION ANTIGEN"/>
    <property type="match status" value="1"/>
</dbReference>
<evidence type="ECO:0000256" key="7">
    <source>
        <dbReference type="ARBA" id="ARBA00023157"/>
    </source>
</evidence>
<reference evidence="14 15" key="1">
    <citation type="submission" date="2021-04" db="EMBL/GenBank/DDBJ databases">
        <authorList>
            <person name="De Guttry C."/>
            <person name="Zahm M."/>
            <person name="Klopp C."/>
            <person name="Cabau C."/>
            <person name="Louis A."/>
            <person name="Berthelot C."/>
            <person name="Parey E."/>
            <person name="Roest Crollius H."/>
            <person name="Montfort J."/>
            <person name="Robinson-Rechavi M."/>
            <person name="Bucao C."/>
            <person name="Bouchez O."/>
            <person name="Gislard M."/>
            <person name="Lluch J."/>
            <person name="Milhes M."/>
            <person name="Lampietro C."/>
            <person name="Lopez Roques C."/>
            <person name="Donnadieu C."/>
            <person name="Braasch I."/>
            <person name="Desvignes T."/>
            <person name="Postlethwait J."/>
            <person name="Bobe J."/>
            <person name="Wedekind C."/>
            <person name="Guiguen Y."/>
        </authorList>
    </citation>
    <scope>NUCLEOTIDE SEQUENCE [LARGE SCALE GENOMIC DNA]</scope>
    <source>
        <strain evidence="14">Cs_M1</strain>
        <tissue evidence="14">Blood</tissue>
    </source>
</reference>
<keyword evidence="9" id="KW-0325">Glycoprotein</keyword>